<keyword evidence="4" id="KW-0813">Transport</keyword>
<keyword evidence="10" id="KW-1185">Reference proteome</keyword>
<feature type="domain" description="Glutaredoxin" evidence="8">
    <location>
        <begin position="4"/>
        <end position="57"/>
    </location>
</feature>
<dbReference type="InterPro" id="IPR002109">
    <property type="entry name" value="Glutaredoxin"/>
</dbReference>
<protein>
    <recommendedName>
        <fullName evidence="3">Glutaredoxin-like protein NrdH</fullName>
    </recommendedName>
</protein>
<name>A0A2U1D708_9LACO</name>
<evidence type="ECO:0000313" key="9">
    <source>
        <dbReference type="EMBL" id="PVY83465.1"/>
    </source>
</evidence>
<dbReference type="InterPro" id="IPR036249">
    <property type="entry name" value="Thioredoxin-like_sf"/>
</dbReference>
<dbReference type="Proteomes" id="UP000245433">
    <property type="component" value="Unassembled WGS sequence"/>
</dbReference>
<dbReference type="Pfam" id="PF00462">
    <property type="entry name" value="Glutaredoxin"/>
    <property type="match status" value="1"/>
</dbReference>
<dbReference type="NCBIfam" id="TIGR02194">
    <property type="entry name" value="GlrX_NrdH"/>
    <property type="match status" value="1"/>
</dbReference>
<accession>A0A2U1D708</accession>
<evidence type="ECO:0000313" key="10">
    <source>
        <dbReference type="Proteomes" id="UP000245433"/>
    </source>
</evidence>
<dbReference type="GO" id="GO:0045454">
    <property type="term" value="P:cell redox homeostasis"/>
    <property type="evidence" value="ECO:0007669"/>
    <property type="project" value="InterPro"/>
</dbReference>
<organism evidence="9 10">
    <name type="scientific">Convivina intestini</name>
    <dbReference type="NCBI Taxonomy" id="1505726"/>
    <lineage>
        <taxon>Bacteria</taxon>
        <taxon>Bacillati</taxon>
        <taxon>Bacillota</taxon>
        <taxon>Bacilli</taxon>
        <taxon>Lactobacillales</taxon>
        <taxon>Lactobacillaceae</taxon>
        <taxon>Convivina</taxon>
    </lineage>
</organism>
<keyword evidence="6" id="KW-1015">Disulfide bond</keyword>
<dbReference type="SUPFAM" id="SSF52833">
    <property type="entry name" value="Thioredoxin-like"/>
    <property type="match status" value="1"/>
</dbReference>
<evidence type="ECO:0000259" key="8">
    <source>
        <dbReference type="Pfam" id="PF00462"/>
    </source>
</evidence>
<comment type="caution">
    <text evidence="9">The sequence shown here is derived from an EMBL/GenBank/DDBJ whole genome shotgun (WGS) entry which is preliminary data.</text>
</comment>
<keyword evidence="7" id="KW-0676">Redox-active center</keyword>
<dbReference type="RefSeq" id="WP_089940391.1">
    <property type="nucleotide sequence ID" value="NZ_CAKOEW010000006.1"/>
</dbReference>
<dbReference type="InterPro" id="IPR051548">
    <property type="entry name" value="Grx-like_ET"/>
</dbReference>
<dbReference type="EMBL" id="QEKT01000007">
    <property type="protein sequence ID" value="PVY83465.1"/>
    <property type="molecule type" value="Genomic_DNA"/>
</dbReference>
<evidence type="ECO:0000256" key="6">
    <source>
        <dbReference type="ARBA" id="ARBA00023157"/>
    </source>
</evidence>
<dbReference type="GO" id="GO:0009055">
    <property type="term" value="F:electron transfer activity"/>
    <property type="evidence" value="ECO:0007669"/>
    <property type="project" value="TreeGrafter"/>
</dbReference>
<dbReference type="InterPro" id="IPR011909">
    <property type="entry name" value="GlrX_NrdH"/>
</dbReference>
<dbReference type="CDD" id="cd02976">
    <property type="entry name" value="NrdH"/>
    <property type="match status" value="1"/>
</dbReference>
<reference evidence="9 10" key="1">
    <citation type="submission" date="2018-04" db="EMBL/GenBank/DDBJ databases">
        <title>Genomic Encyclopedia of Type Strains, Phase IV (KMG-IV): sequencing the most valuable type-strain genomes for metagenomic binning, comparative biology and taxonomic classification.</title>
        <authorList>
            <person name="Goeker M."/>
        </authorList>
    </citation>
    <scope>NUCLEOTIDE SEQUENCE [LARGE SCALE GENOMIC DNA]</scope>
    <source>
        <strain evidence="9 10">DSM 28795</strain>
    </source>
</reference>
<dbReference type="AlphaFoldDB" id="A0A2U1D708"/>
<comment type="similarity">
    <text evidence="2">Belongs to the glutaredoxin family.</text>
</comment>
<gene>
    <name evidence="9" type="ORF">C7384_10771</name>
</gene>
<evidence type="ECO:0000256" key="2">
    <source>
        <dbReference type="ARBA" id="ARBA00007787"/>
    </source>
</evidence>
<evidence type="ECO:0000256" key="3">
    <source>
        <dbReference type="ARBA" id="ARBA00017945"/>
    </source>
</evidence>
<evidence type="ECO:0000256" key="7">
    <source>
        <dbReference type="ARBA" id="ARBA00023284"/>
    </source>
</evidence>
<evidence type="ECO:0000256" key="5">
    <source>
        <dbReference type="ARBA" id="ARBA00022982"/>
    </source>
</evidence>
<dbReference type="OrthoDB" id="9795531at2"/>
<dbReference type="PROSITE" id="PS51354">
    <property type="entry name" value="GLUTAREDOXIN_2"/>
    <property type="match status" value="1"/>
</dbReference>
<evidence type="ECO:0000256" key="1">
    <source>
        <dbReference type="ARBA" id="ARBA00002292"/>
    </source>
</evidence>
<dbReference type="Gene3D" id="3.40.30.10">
    <property type="entry name" value="Glutaredoxin"/>
    <property type="match status" value="1"/>
</dbReference>
<dbReference type="PANTHER" id="PTHR34386">
    <property type="entry name" value="GLUTAREDOXIN"/>
    <property type="match status" value="1"/>
</dbReference>
<evidence type="ECO:0000256" key="4">
    <source>
        <dbReference type="ARBA" id="ARBA00022448"/>
    </source>
</evidence>
<dbReference type="PANTHER" id="PTHR34386:SF1">
    <property type="entry name" value="GLUTAREDOXIN-LIKE PROTEIN NRDH"/>
    <property type="match status" value="1"/>
</dbReference>
<proteinExistence type="inferred from homology"/>
<comment type="function">
    <text evidence="1">Electron transport system for the ribonucleotide reductase system NrdEF.</text>
</comment>
<keyword evidence="5" id="KW-0249">Electron transport</keyword>
<sequence length="75" mass="8751">MLAVTVYTKNNCVQCKMTKKFLDQKGIEYQEINISQETQYIDRLREKGFRQTPVVMSGELNFSGFRPSELEKIQA</sequence>